<dbReference type="STRING" id="229920.ADM99_05275"/>
<feature type="repeat" description="TPR" evidence="1">
    <location>
        <begin position="233"/>
        <end position="266"/>
    </location>
</feature>
<gene>
    <name evidence="2" type="ORF">ADM99_05275</name>
</gene>
<dbReference type="SUPFAM" id="SSF48452">
    <property type="entry name" value="TPR-like"/>
    <property type="match status" value="2"/>
</dbReference>
<dbReference type="RefSeq" id="WP_062421419.1">
    <property type="nucleotide sequence ID" value="NZ_BBYA01000008.1"/>
</dbReference>
<reference evidence="2 3" key="1">
    <citation type="submission" date="2015-07" db="EMBL/GenBank/DDBJ databases">
        <title>Genome sequence of Leptolinea tardivitalis DSM 16556.</title>
        <authorList>
            <person name="Hemp J."/>
            <person name="Ward L.M."/>
            <person name="Pace L.A."/>
            <person name="Fischer W.W."/>
        </authorList>
    </citation>
    <scope>NUCLEOTIDE SEQUENCE [LARGE SCALE GENOMIC DNA]</scope>
    <source>
        <strain evidence="2 3">YMTK-2</strain>
    </source>
</reference>
<dbReference type="PROSITE" id="PS50005">
    <property type="entry name" value="TPR"/>
    <property type="match status" value="4"/>
</dbReference>
<feature type="repeat" description="TPR" evidence="1">
    <location>
        <begin position="199"/>
        <end position="232"/>
    </location>
</feature>
<protein>
    <submittedName>
        <fullName evidence="2">Uncharacterized protein</fullName>
    </submittedName>
</protein>
<feature type="repeat" description="TPR" evidence="1">
    <location>
        <begin position="271"/>
        <end position="304"/>
    </location>
</feature>
<dbReference type="InterPro" id="IPR019734">
    <property type="entry name" value="TPR_rpt"/>
</dbReference>
<sequence length="428" mass="48090">MLVWIMLILGCVLLLRAVNTGQVQPLFSPTLTPTRNANSFAFEGETHFKAGDLNKAIIAYNNATRLSPNDGELWSKLARIQTYSSNLLTTDKDRQKRLAEALQSADQAVKVSPENSDAWAIRAFTLDWNANNPLNTEKRDSYMTESEQNAVRALQLDNQNTLALAYYAEILIDQQKWDQSSQVITQAVAQANERNEQIMDVHRVNAYVNESLGNYDVAINEYKEAVKITPNLTFLQISIGLNYRQLKQYERAIEYFAQAATINENLGVRDSIPYLAIGKTYTQMGEFFIAARNVKKAIQYDPTSPDVYGQLGIVYFKSHNYEGSIDPLKCAIYGCDADTSCTIRDCDPKKDEKITIQGMPLSPNTVVYYYTYGSVLAGLHRKSQPYCNEAVKVLHQVRQGFPQDQTILSIIKPSEEICSSYGIVYSGG</sequence>
<feature type="repeat" description="TPR" evidence="1">
    <location>
        <begin position="37"/>
        <end position="70"/>
    </location>
</feature>
<dbReference type="EMBL" id="LGCK01000007">
    <property type="protein sequence ID" value="KPL72536.1"/>
    <property type="molecule type" value="Genomic_DNA"/>
</dbReference>
<evidence type="ECO:0000313" key="2">
    <source>
        <dbReference type="EMBL" id="KPL72536.1"/>
    </source>
</evidence>
<organism evidence="2 3">
    <name type="scientific">Leptolinea tardivitalis</name>
    <dbReference type="NCBI Taxonomy" id="229920"/>
    <lineage>
        <taxon>Bacteria</taxon>
        <taxon>Bacillati</taxon>
        <taxon>Chloroflexota</taxon>
        <taxon>Anaerolineae</taxon>
        <taxon>Anaerolineales</taxon>
        <taxon>Anaerolineaceae</taxon>
        <taxon>Leptolinea</taxon>
    </lineage>
</organism>
<dbReference type="Proteomes" id="UP000050430">
    <property type="component" value="Unassembled WGS sequence"/>
</dbReference>
<dbReference type="PANTHER" id="PTHR12558:SF13">
    <property type="entry name" value="CELL DIVISION CYCLE PROTEIN 27 HOMOLOG"/>
    <property type="match status" value="1"/>
</dbReference>
<dbReference type="Gene3D" id="1.25.40.10">
    <property type="entry name" value="Tetratricopeptide repeat domain"/>
    <property type="match status" value="2"/>
</dbReference>
<dbReference type="PANTHER" id="PTHR12558">
    <property type="entry name" value="CELL DIVISION CYCLE 16,23,27"/>
    <property type="match status" value="1"/>
</dbReference>
<evidence type="ECO:0000256" key="1">
    <source>
        <dbReference type="PROSITE-ProRule" id="PRU00339"/>
    </source>
</evidence>
<name>A0A0P6XBB7_9CHLR</name>
<keyword evidence="1" id="KW-0802">TPR repeat</keyword>
<evidence type="ECO:0000313" key="3">
    <source>
        <dbReference type="Proteomes" id="UP000050430"/>
    </source>
</evidence>
<dbReference type="OrthoDB" id="143804at2"/>
<keyword evidence="3" id="KW-1185">Reference proteome</keyword>
<accession>A0A0P6XBB7</accession>
<dbReference type="InterPro" id="IPR011990">
    <property type="entry name" value="TPR-like_helical_dom_sf"/>
</dbReference>
<dbReference type="SMART" id="SM00028">
    <property type="entry name" value="TPR"/>
    <property type="match status" value="6"/>
</dbReference>
<dbReference type="Pfam" id="PF13181">
    <property type="entry name" value="TPR_8"/>
    <property type="match status" value="3"/>
</dbReference>
<comment type="caution">
    <text evidence="2">The sequence shown here is derived from an EMBL/GenBank/DDBJ whole genome shotgun (WGS) entry which is preliminary data.</text>
</comment>
<proteinExistence type="predicted"/>
<dbReference type="AlphaFoldDB" id="A0A0P6XBB7"/>